<dbReference type="PANTHER" id="PTHR11802">
    <property type="entry name" value="SERINE PROTEASE FAMILY S10 SERINE CARBOXYPEPTIDASE"/>
    <property type="match status" value="1"/>
</dbReference>
<organism evidence="2">
    <name type="scientific">Florenciella parvula</name>
    <dbReference type="NCBI Taxonomy" id="236787"/>
    <lineage>
        <taxon>Eukaryota</taxon>
        <taxon>Sar</taxon>
        <taxon>Stramenopiles</taxon>
        <taxon>Ochrophyta</taxon>
        <taxon>Dictyochophyceae</taxon>
        <taxon>Florenciellales</taxon>
        <taxon>Florenciella</taxon>
    </lineage>
</organism>
<dbReference type="InterPro" id="IPR029058">
    <property type="entry name" value="AB_hydrolase_fold"/>
</dbReference>
<accession>A0A7S2FRM2</accession>
<proteinExistence type="inferred from homology"/>
<dbReference type="InterPro" id="IPR033124">
    <property type="entry name" value="Ser_caboxypep_his_AS"/>
</dbReference>
<reference evidence="2" key="1">
    <citation type="submission" date="2021-01" db="EMBL/GenBank/DDBJ databases">
        <authorList>
            <person name="Corre E."/>
            <person name="Pelletier E."/>
            <person name="Niang G."/>
            <person name="Scheremetjew M."/>
            <person name="Finn R."/>
            <person name="Kale V."/>
            <person name="Holt S."/>
            <person name="Cochrane G."/>
            <person name="Meng A."/>
            <person name="Brown T."/>
            <person name="Cohen L."/>
        </authorList>
    </citation>
    <scope>NUCLEOTIDE SEQUENCE</scope>
    <source>
        <strain evidence="2">RCC1693</strain>
    </source>
</reference>
<dbReference type="PROSITE" id="PS00560">
    <property type="entry name" value="CARBOXYPEPT_SER_HIS"/>
    <property type="match status" value="1"/>
</dbReference>
<dbReference type="Pfam" id="PF00450">
    <property type="entry name" value="Peptidase_S10"/>
    <property type="match status" value="1"/>
</dbReference>
<dbReference type="GO" id="GO:0004185">
    <property type="term" value="F:serine-type carboxypeptidase activity"/>
    <property type="evidence" value="ECO:0007669"/>
    <property type="project" value="InterPro"/>
</dbReference>
<protein>
    <recommendedName>
        <fullName evidence="3">Carboxypeptidase</fullName>
    </recommendedName>
</protein>
<dbReference type="EMBL" id="HBGT01013674">
    <property type="protein sequence ID" value="CAD9410724.1"/>
    <property type="molecule type" value="Transcribed_RNA"/>
</dbReference>
<dbReference type="SUPFAM" id="SSF53474">
    <property type="entry name" value="alpha/beta-Hydrolases"/>
    <property type="match status" value="1"/>
</dbReference>
<dbReference type="InterPro" id="IPR001563">
    <property type="entry name" value="Peptidase_S10"/>
</dbReference>
<dbReference type="PANTHER" id="PTHR11802:SF201">
    <property type="entry name" value="CARBOXYPEPTIDASE"/>
    <property type="match status" value="1"/>
</dbReference>
<dbReference type="GO" id="GO:0006508">
    <property type="term" value="P:proteolysis"/>
    <property type="evidence" value="ECO:0007669"/>
    <property type="project" value="InterPro"/>
</dbReference>
<evidence type="ECO:0000313" key="2">
    <source>
        <dbReference type="EMBL" id="CAD9410724.1"/>
    </source>
</evidence>
<dbReference type="AlphaFoldDB" id="A0A7S2FRM2"/>
<name>A0A7S2FRM2_9STRA</name>
<sequence>MIDTPLFNQLQTDCADTTTGEWYDESVAPEACKTSLSLMNSQVGVFDIYNVYDTCVDDYSGYDDDERKAKHEAKKKTNREWREEIFGARGVSTVGKPEKALGAALNDFPCGGDAAASAWLAQPSVAEALHVNLTYAAKGMGYTWGPSEFSGDLRPLYSELLQKYRMMIYSGDTDACVPFWGTSEWVRELEIDGKTIAEKEGLGWRSWNSPLTTGATEQRAGYVIDYDVNDFKFVTVQGAGHMVPTYKPLFALTMISKFINNEEF</sequence>
<gene>
    <name evidence="2" type="ORF">FPAR1323_LOCUS7348</name>
</gene>
<evidence type="ECO:0000256" key="1">
    <source>
        <dbReference type="ARBA" id="ARBA00009431"/>
    </source>
</evidence>
<dbReference type="Gene3D" id="3.40.50.1820">
    <property type="entry name" value="alpha/beta hydrolase"/>
    <property type="match status" value="1"/>
</dbReference>
<evidence type="ECO:0008006" key="3">
    <source>
        <dbReference type="Google" id="ProtNLM"/>
    </source>
</evidence>
<comment type="similarity">
    <text evidence="1">Belongs to the peptidase S10 family.</text>
</comment>